<dbReference type="PANTHER" id="PTHR43677">
    <property type="entry name" value="SHORT-CHAIN DEHYDROGENASE/REDUCTASE"/>
    <property type="match status" value="1"/>
</dbReference>
<evidence type="ECO:0000313" key="2">
    <source>
        <dbReference type="EMBL" id="CAB4938500.1"/>
    </source>
</evidence>
<dbReference type="Gene3D" id="3.90.180.10">
    <property type="entry name" value="Medium-chain alcohol dehydrogenases, catalytic domain"/>
    <property type="match status" value="1"/>
</dbReference>
<dbReference type="GO" id="GO:0016491">
    <property type="term" value="F:oxidoreductase activity"/>
    <property type="evidence" value="ECO:0007669"/>
    <property type="project" value="InterPro"/>
</dbReference>
<feature type="domain" description="Enoyl reductase (ER)" evidence="1">
    <location>
        <begin position="10"/>
        <end position="316"/>
    </location>
</feature>
<organism evidence="2">
    <name type="scientific">freshwater metagenome</name>
    <dbReference type="NCBI Taxonomy" id="449393"/>
    <lineage>
        <taxon>unclassified sequences</taxon>
        <taxon>metagenomes</taxon>
        <taxon>ecological metagenomes</taxon>
    </lineage>
</organism>
<evidence type="ECO:0000259" key="1">
    <source>
        <dbReference type="SMART" id="SM00829"/>
    </source>
</evidence>
<protein>
    <submittedName>
        <fullName evidence="2">Unannotated protein</fullName>
    </submittedName>
</protein>
<dbReference type="InterPro" id="IPR020843">
    <property type="entry name" value="ER"/>
</dbReference>
<sequence length="318" mass="32178">MRAAVLTTPGDIPRCVEHPDPTPTEGRIIVRVTAAPIAPIDLLIASGQTYLGVPACPYVPGLQGIGVMPDGRRVFFATSAGMAPGDGSMAELCLVDPTRTIDIPDSPDIDDAVAAPLGNSGVAAAGALRRGGLAQGQTVIVLGASGVVGKIGVQLAAAAGARVIAVARGEQALSRARELGAHDTVDASSGDVDSIAADLIAAAEGGAHLVLDPIAGVPAAAALRAMAPGGRLVNLGESAGPLIAVPSALLRSRSLEVLGFTTLSLTWEQQREVLTELLGLVATGKLTVDVERVPLADAHLAWARMAESGRRARLVLVP</sequence>
<dbReference type="Pfam" id="PF00107">
    <property type="entry name" value="ADH_zinc_N"/>
    <property type="match status" value="1"/>
</dbReference>
<dbReference type="InterPro" id="IPR036291">
    <property type="entry name" value="NAD(P)-bd_dom_sf"/>
</dbReference>
<accession>A0A6J7J626</accession>
<dbReference type="SUPFAM" id="SSF51735">
    <property type="entry name" value="NAD(P)-binding Rossmann-fold domains"/>
    <property type="match status" value="1"/>
</dbReference>
<dbReference type="InterPro" id="IPR051397">
    <property type="entry name" value="Zn-ADH-like_protein"/>
</dbReference>
<dbReference type="Gene3D" id="3.40.50.720">
    <property type="entry name" value="NAD(P)-binding Rossmann-like Domain"/>
    <property type="match status" value="1"/>
</dbReference>
<dbReference type="EMBL" id="CAFBNF010000055">
    <property type="protein sequence ID" value="CAB4938500.1"/>
    <property type="molecule type" value="Genomic_DNA"/>
</dbReference>
<reference evidence="2" key="1">
    <citation type="submission" date="2020-05" db="EMBL/GenBank/DDBJ databases">
        <authorList>
            <person name="Chiriac C."/>
            <person name="Salcher M."/>
            <person name="Ghai R."/>
            <person name="Kavagutti S V."/>
        </authorList>
    </citation>
    <scope>NUCLEOTIDE SEQUENCE</scope>
</reference>
<dbReference type="PANTHER" id="PTHR43677:SF11">
    <property type="entry name" value="ZINC-CONTAINING ALCOHOL DEHYDROGENASE"/>
    <property type="match status" value="1"/>
</dbReference>
<dbReference type="InterPro" id="IPR013149">
    <property type="entry name" value="ADH-like_C"/>
</dbReference>
<dbReference type="InterPro" id="IPR011032">
    <property type="entry name" value="GroES-like_sf"/>
</dbReference>
<proteinExistence type="predicted"/>
<name>A0A6J7J626_9ZZZZ</name>
<gene>
    <name evidence="2" type="ORF">UFOPK3773_00699</name>
</gene>
<dbReference type="AlphaFoldDB" id="A0A6J7J626"/>
<dbReference type="SMART" id="SM00829">
    <property type="entry name" value="PKS_ER"/>
    <property type="match status" value="1"/>
</dbReference>
<dbReference type="SUPFAM" id="SSF50129">
    <property type="entry name" value="GroES-like"/>
    <property type="match status" value="1"/>
</dbReference>